<evidence type="ECO:0000313" key="2">
    <source>
        <dbReference type="Proteomes" id="UP000186165"/>
    </source>
</evidence>
<protein>
    <submittedName>
        <fullName evidence="1">Uncharacterized protein</fullName>
    </submittedName>
</protein>
<organism evidence="1 2">
    <name type="scientific">Halodesulfurarchaeum formicicum</name>
    <dbReference type="NCBI Taxonomy" id="1873524"/>
    <lineage>
        <taxon>Archaea</taxon>
        <taxon>Methanobacteriati</taxon>
        <taxon>Methanobacteriota</taxon>
        <taxon>Stenosarchaea group</taxon>
        <taxon>Halobacteria</taxon>
        <taxon>Halobacteriales</taxon>
        <taxon>Halobacteriaceae</taxon>
        <taxon>Halodesulfurarchaeum</taxon>
    </lineage>
</organism>
<dbReference type="EMBL" id="CP016804">
    <property type="protein sequence ID" value="APE95333.1"/>
    <property type="molecule type" value="Genomic_DNA"/>
</dbReference>
<reference evidence="2" key="1">
    <citation type="submission" date="2016-08" db="EMBL/GenBank/DDBJ databases">
        <title>Discovery of first anaerobic lithoheterotrophic haloarchae widely represented in hypersaline habitats.</title>
        <authorList>
            <person name="Sorokin D.Y."/>
            <person name="Kublanov I.V."/>
            <person name="Roman P."/>
            <person name="Sinninghe Damste J.S."/>
            <person name="Golyshin P.N."/>
            <person name="Rojo D."/>
            <person name="Ciordia S."/>
            <person name="Mena Md.C."/>
            <person name="Ferrer M."/>
            <person name="Smedile F."/>
            <person name="Messina E."/>
            <person name="La Cono V."/>
            <person name="Yakimov M.M."/>
        </authorList>
    </citation>
    <scope>NUCLEOTIDE SEQUENCE [LARGE SCALE GENOMIC DNA]</scope>
    <source>
        <strain evidence="2">HSR6</strain>
    </source>
</reference>
<keyword evidence="2" id="KW-1185">Reference proteome</keyword>
<name>A0A1J1ABS6_9EURY</name>
<dbReference type="Proteomes" id="UP000186165">
    <property type="component" value="Chromosome"/>
</dbReference>
<dbReference type="AlphaFoldDB" id="A0A1J1ABS6"/>
<evidence type="ECO:0000313" key="1">
    <source>
        <dbReference type="EMBL" id="APE95333.1"/>
    </source>
</evidence>
<sequence>MGFKEIYLLGCDLGYSTYDPHMIFNEGLNPHGWKEGKNAYLLESYREDILIKSVINEIIFKILSSPIGELAGQVLDYVNELDDANRFGSHTQLQPEDLTHVNDEITKSHIAAQRIASDQGVDIYNATIGGELEVYPRVSLENVVD</sequence>
<dbReference type="KEGG" id="hhsr:HSR6_0880"/>
<gene>
    <name evidence="1" type="ORF">HSR6_0880</name>
</gene>
<accession>A0A1J1ABS6</accession>
<proteinExistence type="predicted"/>